<gene>
    <name evidence="2" type="ORF">EXIGLDRAFT_720638</name>
</gene>
<keyword evidence="3" id="KW-1185">Reference proteome</keyword>
<protein>
    <submittedName>
        <fullName evidence="2">Uncharacterized protein</fullName>
    </submittedName>
</protein>
<accession>A0A165G8Z3</accession>
<feature type="compositionally biased region" description="Basic and acidic residues" evidence="1">
    <location>
        <begin position="85"/>
        <end position="103"/>
    </location>
</feature>
<reference evidence="2 3" key="1">
    <citation type="journal article" date="2016" name="Mol. Biol. Evol.">
        <title>Comparative Genomics of Early-Diverging Mushroom-Forming Fungi Provides Insights into the Origins of Lignocellulose Decay Capabilities.</title>
        <authorList>
            <person name="Nagy L.G."/>
            <person name="Riley R."/>
            <person name="Tritt A."/>
            <person name="Adam C."/>
            <person name="Daum C."/>
            <person name="Floudas D."/>
            <person name="Sun H."/>
            <person name="Yadav J.S."/>
            <person name="Pangilinan J."/>
            <person name="Larsson K.H."/>
            <person name="Matsuura K."/>
            <person name="Barry K."/>
            <person name="Labutti K."/>
            <person name="Kuo R."/>
            <person name="Ohm R.A."/>
            <person name="Bhattacharya S.S."/>
            <person name="Shirouzu T."/>
            <person name="Yoshinaga Y."/>
            <person name="Martin F.M."/>
            <person name="Grigoriev I.V."/>
            <person name="Hibbett D.S."/>
        </authorList>
    </citation>
    <scope>NUCLEOTIDE SEQUENCE [LARGE SCALE GENOMIC DNA]</scope>
    <source>
        <strain evidence="2 3">HHB12029</strain>
    </source>
</reference>
<organism evidence="2 3">
    <name type="scientific">Exidia glandulosa HHB12029</name>
    <dbReference type="NCBI Taxonomy" id="1314781"/>
    <lineage>
        <taxon>Eukaryota</taxon>
        <taxon>Fungi</taxon>
        <taxon>Dikarya</taxon>
        <taxon>Basidiomycota</taxon>
        <taxon>Agaricomycotina</taxon>
        <taxon>Agaricomycetes</taxon>
        <taxon>Auriculariales</taxon>
        <taxon>Exidiaceae</taxon>
        <taxon>Exidia</taxon>
    </lineage>
</organism>
<sequence length="170" mass="19780">MSYYATPQPAWIPVRPRWQRWAFEPAPATPVKWKVSPTDGTTPRLRRSSAPEYVNNINRGTSAFVPSSRSRQIQQELKLTNGEHQPYEVDSRPPLEKKTSSPRRYDWAELFGKQRRFSDSYFLESLPETTRMRRHSLLLPQPGYEGAESPSSAVIRQKQQKLTKKRHVKS</sequence>
<dbReference type="Proteomes" id="UP000077266">
    <property type="component" value="Unassembled WGS sequence"/>
</dbReference>
<dbReference type="EMBL" id="KV426055">
    <property type="protein sequence ID" value="KZV90162.1"/>
    <property type="molecule type" value="Genomic_DNA"/>
</dbReference>
<feature type="region of interest" description="Disordered" evidence="1">
    <location>
        <begin position="80"/>
        <end position="103"/>
    </location>
</feature>
<proteinExistence type="predicted"/>
<feature type="compositionally biased region" description="Basic residues" evidence="1">
    <location>
        <begin position="158"/>
        <end position="170"/>
    </location>
</feature>
<evidence type="ECO:0000313" key="2">
    <source>
        <dbReference type="EMBL" id="KZV90162.1"/>
    </source>
</evidence>
<name>A0A165G8Z3_EXIGL</name>
<evidence type="ECO:0000313" key="3">
    <source>
        <dbReference type="Proteomes" id="UP000077266"/>
    </source>
</evidence>
<dbReference type="InParanoid" id="A0A165G8Z3"/>
<feature type="region of interest" description="Disordered" evidence="1">
    <location>
        <begin position="133"/>
        <end position="170"/>
    </location>
</feature>
<evidence type="ECO:0000256" key="1">
    <source>
        <dbReference type="SAM" id="MobiDB-lite"/>
    </source>
</evidence>
<dbReference type="AlphaFoldDB" id="A0A165G8Z3"/>